<keyword evidence="3" id="KW-1185">Reference proteome</keyword>
<evidence type="ECO:0000313" key="3">
    <source>
        <dbReference type="Proteomes" id="UP000494363"/>
    </source>
</evidence>
<evidence type="ECO:0000256" key="1">
    <source>
        <dbReference type="SAM" id="MobiDB-lite"/>
    </source>
</evidence>
<dbReference type="AlphaFoldDB" id="A0A6J5FBU7"/>
<name>A0A6J5FBU7_9BURK</name>
<reference evidence="2 3" key="1">
    <citation type="submission" date="2020-04" db="EMBL/GenBank/DDBJ databases">
        <authorList>
            <person name="De Canck E."/>
        </authorList>
    </citation>
    <scope>NUCLEOTIDE SEQUENCE [LARGE SCALE GENOMIC DNA]</scope>
    <source>
        <strain evidence="2 3">LMG 29542</strain>
    </source>
</reference>
<dbReference type="Proteomes" id="UP000494363">
    <property type="component" value="Unassembled WGS sequence"/>
</dbReference>
<protein>
    <submittedName>
        <fullName evidence="2">Uncharacterized protein</fullName>
    </submittedName>
</protein>
<proteinExistence type="predicted"/>
<organism evidence="2 3">
    <name type="scientific">Paraburkholderia humisilvae</name>
    <dbReference type="NCBI Taxonomy" id="627669"/>
    <lineage>
        <taxon>Bacteria</taxon>
        <taxon>Pseudomonadati</taxon>
        <taxon>Pseudomonadota</taxon>
        <taxon>Betaproteobacteria</taxon>
        <taxon>Burkholderiales</taxon>
        <taxon>Burkholderiaceae</taxon>
        <taxon>Paraburkholderia</taxon>
    </lineage>
</organism>
<gene>
    <name evidence="2" type="ORF">LMG29542_08633</name>
</gene>
<evidence type="ECO:0000313" key="2">
    <source>
        <dbReference type="EMBL" id="CAB3775251.1"/>
    </source>
</evidence>
<sequence>MPFKARLKTGEPRRRPKPNYAVTNAPAYNGA</sequence>
<accession>A0A6J5FBU7</accession>
<dbReference type="EMBL" id="CADIKH010000347">
    <property type="protein sequence ID" value="CAB3775251.1"/>
    <property type="molecule type" value="Genomic_DNA"/>
</dbReference>
<feature type="region of interest" description="Disordered" evidence="1">
    <location>
        <begin position="1"/>
        <end position="31"/>
    </location>
</feature>